<name>A0AAV5GV77_9BASI</name>
<keyword evidence="3" id="KW-0479">Metal-binding</keyword>
<protein>
    <recommendedName>
        <fullName evidence="7">Phytanoyl-CoA dioxygenase</fullName>
    </recommendedName>
</protein>
<evidence type="ECO:0000256" key="3">
    <source>
        <dbReference type="ARBA" id="ARBA00022723"/>
    </source>
</evidence>
<dbReference type="PANTHER" id="PTHR20883:SF15">
    <property type="entry name" value="PHYTANOYL-COA DIOXYGENASE DOMAIN-CONTAINING PROTEIN 1"/>
    <property type="match status" value="1"/>
</dbReference>
<sequence>MSVLPPELVIEAVLASLDPPSPALSSASSSASSSLVSTPTLVGSAGSIASSDKADPFAAAFAAHSALSKAAVLRSYSLVNRSLRSVSQPLLFRDPVLPTLRSILAFLNVLEDGDNGARLAQEVRSLTLGSKFEDGALGGGHGCVDAKLVMRRLARVCTEVREVTMLGMGRVRLEELDGMHRLRKLTIDSCLLAPSMSYEPGFALLSITHFSLLECHLTTHSLPPTLLPSLTAFQLVTPRGAIASSPGQIADFLTGVAPQLRAFSLNDQTSDNTNGAHLQFNPLSDAYSHFTDSLTHLDLVNTVPLVPLSLLPLPTLRSLRTLSLPLASHLAAGASRTTPRWGPLADSHLREVLRVVRVLVLPPELLYSPEDLAAGAHLALPRWVTELQRSEVLERVVLPARAFEDGLGEMIAFVQDELRRAGRDVRLVSQPSAVDEGGQDGEGKAPAEGAAFWRAVAQREKEERQARRRAETLEMASFRLTDEQKAEFEANGYVILKGFFTKQQADKLLAKSQKLLRDFDLDSHPMTQFVGTADSGEKKHVGDDYFLTSGDKIRYFFEPAAFTDGKLNRPKELAVNKIGHALALLEPDFREFSFSDDVKALVRDLGFHSNPQLIQSMVICKNKEVGGKVGSHDDQTFLTTDPSTAMGLWFALEDCTPENGCLSFVPGSHKINKLTKRLVRAAGGGTEMVAVAGTEGEPVVDWDAEGVEWVAAPCEAGDLVLIHGAVIHRSERNTSPKSRFIYTFHCIEGSARWLEDNCLPPVLVSGFVLLVSIVISSNTADPHNEG</sequence>
<evidence type="ECO:0000313" key="6">
    <source>
        <dbReference type="Proteomes" id="UP001342314"/>
    </source>
</evidence>
<accession>A0AAV5GV77</accession>
<reference evidence="5 6" key="1">
    <citation type="submission" date="2021-12" db="EMBL/GenBank/DDBJ databases">
        <title>High titer production of polyol ester of fatty acids by Rhodotorula paludigena BS15 towards product separation-free biomass refinery.</title>
        <authorList>
            <person name="Mano J."/>
            <person name="Ono H."/>
            <person name="Tanaka T."/>
            <person name="Naito K."/>
            <person name="Sushida H."/>
            <person name="Ike M."/>
            <person name="Tokuyasu K."/>
            <person name="Kitaoka M."/>
        </authorList>
    </citation>
    <scope>NUCLEOTIDE SEQUENCE [LARGE SCALE GENOMIC DNA]</scope>
    <source>
        <strain evidence="5 6">BS15</strain>
    </source>
</reference>
<evidence type="ECO:0000256" key="4">
    <source>
        <dbReference type="ARBA" id="ARBA00023004"/>
    </source>
</evidence>
<organism evidence="5 6">
    <name type="scientific">Rhodotorula paludigena</name>
    <dbReference type="NCBI Taxonomy" id="86838"/>
    <lineage>
        <taxon>Eukaryota</taxon>
        <taxon>Fungi</taxon>
        <taxon>Dikarya</taxon>
        <taxon>Basidiomycota</taxon>
        <taxon>Pucciniomycotina</taxon>
        <taxon>Microbotryomycetes</taxon>
        <taxon>Sporidiobolales</taxon>
        <taxon>Sporidiobolaceae</taxon>
        <taxon>Rhodotorula</taxon>
    </lineage>
</organism>
<dbReference type="GO" id="GO:0046872">
    <property type="term" value="F:metal ion binding"/>
    <property type="evidence" value="ECO:0007669"/>
    <property type="project" value="UniProtKB-KW"/>
</dbReference>
<gene>
    <name evidence="5" type="ORF">Rhopal_007202-T1</name>
</gene>
<evidence type="ECO:0000256" key="2">
    <source>
        <dbReference type="ARBA" id="ARBA00005830"/>
    </source>
</evidence>
<evidence type="ECO:0008006" key="7">
    <source>
        <dbReference type="Google" id="ProtNLM"/>
    </source>
</evidence>
<dbReference type="EMBL" id="BQKY01000016">
    <property type="protein sequence ID" value="GJN94128.1"/>
    <property type="molecule type" value="Genomic_DNA"/>
</dbReference>
<dbReference type="PANTHER" id="PTHR20883">
    <property type="entry name" value="PHYTANOYL-COA DIOXYGENASE DOMAIN CONTAINING 1"/>
    <property type="match status" value="1"/>
</dbReference>
<dbReference type="SUPFAM" id="SSF52058">
    <property type="entry name" value="L domain-like"/>
    <property type="match status" value="1"/>
</dbReference>
<keyword evidence="6" id="KW-1185">Reference proteome</keyword>
<dbReference type="Pfam" id="PF05721">
    <property type="entry name" value="PhyH"/>
    <property type="match status" value="1"/>
</dbReference>
<dbReference type="Gene3D" id="2.60.120.620">
    <property type="entry name" value="q2cbj1_9rhob like domain"/>
    <property type="match status" value="1"/>
</dbReference>
<comment type="cofactor">
    <cofactor evidence="1">
        <name>Fe cation</name>
        <dbReference type="ChEBI" id="CHEBI:24875"/>
    </cofactor>
</comment>
<evidence type="ECO:0000313" key="5">
    <source>
        <dbReference type="EMBL" id="GJN94128.1"/>
    </source>
</evidence>
<dbReference type="AlphaFoldDB" id="A0AAV5GV77"/>
<dbReference type="Proteomes" id="UP001342314">
    <property type="component" value="Unassembled WGS sequence"/>
</dbReference>
<dbReference type="InterPro" id="IPR008775">
    <property type="entry name" value="Phytyl_CoA_dOase-like"/>
</dbReference>
<proteinExistence type="inferred from homology"/>
<evidence type="ECO:0000256" key="1">
    <source>
        <dbReference type="ARBA" id="ARBA00001962"/>
    </source>
</evidence>
<comment type="caution">
    <text evidence="5">The sequence shown here is derived from an EMBL/GenBank/DDBJ whole genome shotgun (WGS) entry which is preliminary data.</text>
</comment>
<comment type="similarity">
    <text evidence="2">Belongs to the PhyH family.</text>
</comment>
<dbReference type="SUPFAM" id="SSF51197">
    <property type="entry name" value="Clavaminate synthase-like"/>
    <property type="match status" value="1"/>
</dbReference>
<keyword evidence="4" id="KW-0408">Iron</keyword>